<feature type="domain" description="Reverse transcriptase RNase H-like" evidence="8">
    <location>
        <begin position="37"/>
        <end position="140"/>
    </location>
</feature>
<dbReference type="KEGG" id="gsh:117348361"/>
<dbReference type="PANTHER" id="PTHR34072">
    <property type="entry name" value="ENZYMATIC POLYPROTEIN-RELATED"/>
    <property type="match status" value="1"/>
</dbReference>
<evidence type="ECO:0000256" key="1">
    <source>
        <dbReference type="ARBA" id="ARBA00022679"/>
    </source>
</evidence>
<keyword evidence="3" id="KW-0540">Nuclease</keyword>
<keyword evidence="5" id="KW-0378">Hydrolase</keyword>
<sequence>MLKKNRPDKLRWDPEGRKALGDLKTCLCSKPVLASVNFQRPFVLQTDASQTGLGAVLSQEVEGLEHPVLYLSRKLHDNEKHYATVELECLAAKWAMQSLEHYLEGREFTLVTDHAALSWLNSMRNNNARLTRWYLALQTFRYKTIHRPGRLHTNADALSRIGEKDPERPRSIPSSQLRGGVCGKQTVPARNGPRAVHNSDLGYTHSPSFKTQLQSEDEFPAVTCRGSRREELQDSHPPHKPKVINKKLLPAEGLGRGCRLLNLKSQYLESQKQQTLGEDMSPKLLEETQDMEVESIVELPGEVMEICCVEGK</sequence>
<dbReference type="FunFam" id="3.10.20.370:FF:000001">
    <property type="entry name" value="Retrovirus-related Pol polyprotein from transposon 17.6-like protein"/>
    <property type="match status" value="1"/>
</dbReference>
<dbReference type="RefSeq" id="XP_033776291.1">
    <property type="nucleotide sequence ID" value="XM_033920400.1"/>
</dbReference>
<evidence type="ECO:0000256" key="4">
    <source>
        <dbReference type="ARBA" id="ARBA00022759"/>
    </source>
</evidence>
<protein>
    <submittedName>
        <fullName evidence="10">Uncharacterized protein LOC117348361</fullName>
    </submittedName>
</protein>
<dbReference type="InterPro" id="IPR041373">
    <property type="entry name" value="RT_RNaseH"/>
</dbReference>
<evidence type="ECO:0000256" key="5">
    <source>
        <dbReference type="ARBA" id="ARBA00022801"/>
    </source>
</evidence>
<keyword evidence="2" id="KW-0548">Nucleotidyltransferase</keyword>
<dbReference type="Pfam" id="PF17917">
    <property type="entry name" value="RT_RNaseH"/>
    <property type="match status" value="1"/>
</dbReference>
<feature type="region of interest" description="Disordered" evidence="7">
    <location>
        <begin position="156"/>
        <end position="199"/>
    </location>
</feature>
<dbReference type="InParanoid" id="A0A6P8PL01"/>
<evidence type="ECO:0000256" key="2">
    <source>
        <dbReference type="ARBA" id="ARBA00022695"/>
    </source>
</evidence>
<dbReference type="GO" id="GO:0016787">
    <property type="term" value="F:hydrolase activity"/>
    <property type="evidence" value="ECO:0007669"/>
    <property type="project" value="UniProtKB-KW"/>
</dbReference>
<keyword evidence="9" id="KW-1185">Reference proteome</keyword>
<dbReference type="InterPro" id="IPR043502">
    <property type="entry name" value="DNA/RNA_pol_sf"/>
</dbReference>
<evidence type="ECO:0000313" key="10">
    <source>
        <dbReference type="RefSeq" id="XP_033776291.1"/>
    </source>
</evidence>
<dbReference type="AlphaFoldDB" id="A0A6P8PL01"/>
<evidence type="ECO:0000256" key="3">
    <source>
        <dbReference type="ARBA" id="ARBA00022722"/>
    </source>
</evidence>
<dbReference type="GeneID" id="117348361"/>
<dbReference type="Gene3D" id="3.10.20.370">
    <property type="match status" value="1"/>
</dbReference>
<dbReference type="PANTHER" id="PTHR34072:SF52">
    <property type="entry name" value="RIBONUCLEASE H"/>
    <property type="match status" value="1"/>
</dbReference>
<dbReference type="GO" id="GO:0004519">
    <property type="term" value="F:endonuclease activity"/>
    <property type="evidence" value="ECO:0007669"/>
    <property type="project" value="UniProtKB-KW"/>
</dbReference>
<evidence type="ECO:0000256" key="7">
    <source>
        <dbReference type="SAM" id="MobiDB-lite"/>
    </source>
</evidence>
<name>A0A6P8PL01_GEOSA</name>
<dbReference type="Proteomes" id="UP000515159">
    <property type="component" value="Chromosome 14"/>
</dbReference>
<keyword evidence="6" id="KW-0695">RNA-directed DNA polymerase</keyword>
<evidence type="ECO:0000259" key="8">
    <source>
        <dbReference type="Pfam" id="PF17917"/>
    </source>
</evidence>
<keyword evidence="1" id="KW-0808">Transferase</keyword>
<evidence type="ECO:0000256" key="6">
    <source>
        <dbReference type="ARBA" id="ARBA00022918"/>
    </source>
</evidence>
<feature type="compositionally biased region" description="Basic and acidic residues" evidence="7">
    <location>
        <begin position="161"/>
        <end position="170"/>
    </location>
</feature>
<proteinExistence type="predicted"/>
<evidence type="ECO:0000313" key="9">
    <source>
        <dbReference type="Proteomes" id="UP000515159"/>
    </source>
</evidence>
<dbReference type="SUPFAM" id="SSF56672">
    <property type="entry name" value="DNA/RNA polymerases"/>
    <property type="match status" value="1"/>
</dbReference>
<dbReference type="GO" id="GO:0003964">
    <property type="term" value="F:RNA-directed DNA polymerase activity"/>
    <property type="evidence" value="ECO:0007669"/>
    <property type="project" value="UniProtKB-KW"/>
</dbReference>
<reference evidence="10" key="1">
    <citation type="submission" date="2025-08" db="UniProtKB">
        <authorList>
            <consortium name="RefSeq"/>
        </authorList>
    </citation>
    <scope>IDENTIFICATION</scope>
</reference>
<keyword evidence="4" id="KW-0255">Endonuclease</keyword>
<gene>
    <name evidence="10" type="primary">LOC117348361</name>
</gene>
<dbReference type="OrthoDB" id="9045514at2759"/>
<accession>A0A6P8PL01</accession>
<organism evidence="9 10">
    <name type="scientific">Geotrypetes seraphini</name>
    <name type="common">Gaboon caecilian</name>
    <name type="synonym">Caecilia seraphini</name>
    <dbReference type="NCBI Taxonomy" id="260995"/>
    <lineage>
        <taxon>Eukaryota</taxon>
        <taxon>Metazoa</taxon>
        <taxon>Chordata</taxon>
        <taxon>Craniata</taxon>
        <taxon>Vertebrata</taxon>
        <taxon>Euteleostomi</taxon>
        <taxon>Amphibia</taxon>
        <taxon>Gymnophiona</taxon>
        <taxon>Geotrypetes</taxon>
    </lineage>
</organism>
<dbReference type="CDD" id="cd09274">
    <property type="entry name" value="RNase_HI_RT_Ty3"/>
    <property type="match status" value="1"/>
</dbReference>